<protein>
    <submittedName>
        <fullName evidence="1">Uncharacterized protein</fullName>
    </submittedName>
</protein>
<dbReference type="Proteomes" id="UP001273589">
    <property type="component" value="Unassembled WGS sequence"/>
</dbReference>
<sequence length="80" mass="8439">MLCKLLNAGPERTASIRAAARRVRDLSDFRGAAASAGETWLRDCADGPPADGDGSGNHTQWLWAGIAQHMTFAVRSLAGS</sequence>
<name>A0AAJ2PPW6_9ACTN</name>
<evidence type="ECO:0000313" key="1">
    <source>
        <dbReference type="EMBL" id="MDX3131389.1"/>
    </source>
</evidence>
<evidence type="ECO:0000313" key="2">
    <source>
        <dbReference type="Proteomes" id="UP001273589"/>
    </source>
</evidence>
<gene>
    <name evidence="1" type="ORF">PV367_16760</name>
</gene>
<proteinExistence type="predicted"/>
<reference evidence="1" key="1">
    <citation type="journal article" date="2023" name="Microb. Genom.">
        <title>Mesoterricola silvestris gen. nov., sp. nov., Mesoterricola sediminis sp. nov., Geothrix oryzae sp. nov., Geothrix edaphica sp. nov., Geothrix rubra sp. nov., and Geothrix limicola sp. nov., six novel members of Acidobacteriota isolated from soils.</title>
        <authorList>
            <person name="Weisberg A.J."/>
            <person name="Pearce E."/>
            <person name="Kramer C.G."/>
            <person name="Chang J.H."/>
            <person name="Clarke C.R."/>
        </authorList>
    </citation>
    <scope>NUCLEOTIDE SEQUENCE</scope>
    <source>
        <strain evidence="1">ND06-05F</strain>
    </source>
</reference>
<comment type="caution">
    <text evidence="1">The sequence shown here is derived from an EMBL/GenBank/DDBJ whole genome shotgun (WGS) entry which is preliminary data.</text>
</comment>
<dbReference type="InterPro" id="IPR025683">
    <property type="entry name" value="Protein_beta"/>
</dbReference>
<organism evidence="1 2">
    <name type="scientific">Streptomyces europaeiscabiei</name>
    <dbReference type="NCBI Taxonomy" id="146819"/>
    <lineage>
        <taxon>Bacteria</taxon>
        <taxon>Bacillati</taxon>
        <taxon>Actinomycetota</taxon>
        <taxon>Actinomycetes</taxon>
        <taxon>Kitasatosporales</taxon>
        <taxon>Streptomycetaceae</taxon>
        <taxon>Streptomyces</taxon>
    </lineage>
</organism>
<dbReference type="EMBL" id="JARAWN010000088">
    <property type="protein sequence ID" value="MDX3131389.1"/>
    <property type="molecule type" value="Genomic_DNA"/>
</dbReference>
<accession>A0AAJ2PPW6</accession>
<dbReference type="Pfam" id="PF14350">
    <property type="entry name" value="Beta_protein"/>
    <property type="match status" value="1"/>
</dbReference>
<dbReference type="RefSeq" id="WP_319692576.1">
    <property type="nucleotide sequence ID" value="NZ_JARAWN010000088.1"/>
</dbReference>
<dbReference type="AlphaFoldDB" id="A0AAJ2PPW6"/>